<dbReference type="InterPro" id="IPR013552">
    <property type="entry name" value="Thioester_dom"/>
</dbReference>
<dbReference type="InterPro" id="IPR023849">
    <property type="entry name" value="TQXA_dom"/>
</dbReference>
<keyword evidence="1" id="KW-0812">Transmembrane</keyword>
<keyword evidence="1" id="KW-1133">Transmembrane helix</keyword>
<feature type="domain" description="Thioester" evidence="3">
    <location>
        <begin position="122"/>
        <end position="222"/>
    </location>
</feature>
<dbReference type="Pfam" id="PF05506">
    <property type="entry name" value="PLipase_C_C"/>
    <property type="match status" value="1"/>
</dbReference>
<feature type="domain" description="Bacterial phospholipase C C-terminal" evidence="2">
    <location>
        <begin position="361"/>
        <end position="424"/>
    </location>
</feature>
<dbReference type="Proteomes" id="UP000298513">
    <property type="component" value="Unassembled WGS sequence"/>
</dbReference>
<dbReference type="GO" id="GO:0004629">
    <property type="term" value="F:phospholipase C activity"/>
    <property type="evidence" value="ECO:0007669"/>
    <property type="project" value="InterPro"/>
</dbReference>
<feature type="transmembrane region" description="Helical" evidence="1">
    <location>
        <begin position="467"/>
        <end position="490"/>
    </location>
</feature>
<evidence type="ECO:0000313" key="5">
    <source>
        <dbReference type="Proteomes" id="UP000298513"/>
    </source>
</evidence>
<gene>
    <name evidence="4" type="ORF">E5082_28055</name>
</gene>
<dbReference type="InterPro" id="IPR008475">
    <property type="entry name" value="PLipase_C_C"/>
</dbReference>
<protein>
    <submittedName>
        <fullName evidence="4">TQXA domain-containing protein</fullName>
    </submittedName>
</protein>
<accession>A0A4Z1D378</accession>
<reference evidence="4 5" key="1">
    <citation type="submission" date="2019-04" db="EMBL/GenBank/DDBJ databases">
        <title>Streptomyces sp. nov. Bv016 isolated from bark of Buahinia variegata.</title>
        <authorList>
            <person name="Kanchanasin P."/>
            <person name="Tanasupawat S."/>
            <person name="Yuki M."/>
            <person name="Kudo T."/>
        </authorList>
    </citation>
    <scope>NUCLEOTIDE SEQUENCE [LARGE SCALE GENOMIC DNA]</scope>
    <source>
        <strain evidence="4 5">JCM 4765</strain>
    </source>
</reference>
<evidence type="ECO:0000259" key="2">
    <source>
        <dbReference type="Pfam" id="PF05506"/>
    </source>
</evidence>
<comment type="caution">
    <text evidence="4">The sequence shown here is derived from an EMBL/GenBank/DDBJ whole genome shotgun (WGS) entry which is preliminary data.</text>
</comment>
<evidence type="ECO:0000313" key="4">
    <source>
        <dbReference type="EMBL" id="TGN76067.1"/>
    </source>
</evidence>
<dbReference type="AlphaFoldDB" id="A0A4Z1D378"/>
<keyword evidence="5" id="KW-1185">Reference proteome</keyword>
<dbReference type="GO" id="GO:0016042">
    <property type="term" value="P:lipid catabolic process"/>
    <property type="evidence" value="ECO:0007669"/>
    <property type="project" value="InterPro"/>
</dbReference>
<keyword evidence="1" id="KW-0472">Membrane</keyword>
<evidence type="ECO:0000259" key="3">
    <source>
        <dbReference type="Pfam" id="PF08341"/>
    </source>
</evidence>
<dbReference type="NCBIfam" id="NF041528">
    <property type="entry name" value="strep_LAETG"/>
    <property type="match status" value="1"/>
</dbReference>
<proteinExistence type="predicted"/>
<organism evidence="4 5">
    <name type="scientific">Streptomyces griseoluteus</name>
    <dbReference type="NCBI Taxonomy" id="29306"/>
    <lineage>
        <taxon>Bacteria</taxon>
        <taxon>Bacillati</taxon>
        <taxon>Actinomycetota</taxon>
        <taxon>Actinomycetes</taxon>
        <taxon>Kitasatosporales</taxon>
        <taxon>Streptomycetaceae</taxon>
        <taxon>Streptomyces</taxon>
    </lineage>
</organism>
<dbReference type="NCBIfam" id="TIGR03934">
    <property type="entry name" value="TQXA_dom"/>
    <property type="match status" value="1"/>
</dbReference>
<dbReference type="EMBL" id="SRRU01000012">
    <property type="protein sequence ID" value="TGN76067.1"/>
    <property type="molecule type" value="Genomic_DNA"/>
</dbReference>
<dbReference type="Pfam" id="PF08341">
    <property type="entry name" value="TED"/>
    <property type="match status" value="1"/>
</dbReference>
<sequence length="499" mass="50714">MPRRTPPRGWRFLLVGPPPKSNGSCSKGNSVLSAFSGFTRSTAPAKAGALTLACGLAAAGVLSGAGTALADGRPQTQNGATATINGLKTYGEAVIHEDGGTDLRVPAGLFDMSVDGGGTLQTYCVDLHNPTQRDAKYQETPWSGTSLGANANAGRIRWILQNSYPQVNDLDALARKAGATGLTEQDAAAGTQVAIWRYSDAAKVDAVDPQAEKLADYLEKSARPAAEPRASLTLDPPAVSGRPGDLLGPVTVHTDAAGVTVSPPADAAAEGMRIIDRTGKVITSAHDGSRLYFDIPEGAPDAAVQVAVQASTTVPVGRAFASESRSQTQILAGSSESTVSATVDASWAAEGAVPAVSARKNCAKGGVDVTVADKGDEPFTFDLMGTSHTVAPGKVETITVPLKEDQSYDFTVTGPGGFTQRFTGILDCATQGPATAASAQTLSEPTPITLPGEAPTGTDLAATGGSALTPVITGAAIGLVVIGGAVLVILRGRENKAGE</sequence>
<dbReference type="Gene3D" id="1.10.150.480">
    <property type="match status" value="1"/>
</dbReference>
<name>A0A4Z1D378_STRGP</name>
<evidence type="ECO:0000256" key="1">
    <source>
        <dbReference type="SAM" id="Phobius"/>
    </source>
</evidence>